<keyword evidence="6" id="KW-0677">Repeat</keyword>
<keyword evidence="3" id="KW-0637">Prenyltransferase</keyword>
<evidence type="ECO:0000256" key="3">
    <source>
        <dbReference type="ARBA" id="ARBA00022602"/>
    </source>
</evidence>
<evidence type="ECO:0000256" key="4">
    <source>
        <dbReference type="ARBA" id="ARBA00022679"/>
    </source>
</evidence>
<dbReference type="KEGG" id="slb:AWJ20_253"/>
<evidence type="ECO:0000256" key="6">
    <source>
        <dbReference type="ARBA" id="ARBA00022737"/>
    </source>
</evidence>
<dbReference type="EMBL" id="CP014501">
    <property type="protein sequence ID" value="ANB12021.1"/>
    <property type="molecule type" value="Genomic_DNA"/>
</dbReference>
<evidence type="ECO:0000256" key="1">
    <source>
        <dbReference type="ARBA" id="ARBA00001947"/>
    </source>
</evidence>
<dbReference type="GO" id="GO:0046872">
    <property type="term" value="F:metal ion binding"/>
    <property type="evidence" value="ECO:0007669"/>
    <property type="project" value="UniProtKB-KW"/>
</dbReference>
<dbReference type="PANTHER" id="PTHR11774:SF4">
    <property type="entry name" value="GERANYLGERANYL TRANSFERASE TYPE-1 SUBUNIT BETA"/>
    <property type="match status" value="1"/>
</dbReference>
<dbReference type="GeneID" id="30034451"/>
<evidence type="ECO:0000259" key="8">
    <source>
        <dbReference type="Pfam" id="PF00432"/>
    </source>
</evidence>
<organism evidence="9 10">
    <name type="scientific">Sugiyamaella lignohabitans</name>
    <dbReference type="NCBI Taxonomy" id="796027"/>
    <lineage>
        <taxon>Eukaryota</taxon>
        <taxon>Fungi</taxon>
        <taxon>Dikarya</taxon>
        <taxon>Ascomycota</taxon>
        <taxon>Saccharomycotina</taxon>
        <taxon>Dipodascomycetes</taxon>
        <taxon>Dipodascales</taxon>
        <taxon>Trichomonascaceae</taxon>
        <taxon>Sugiyamaella</taxon>
    </lineage>
</organism>
<keyword evidence="10" id="KW-1185">Reference proteome</keyword>
<keyword evidence="7" id="KW-0862">Zinc</keyword>
<evidence type="ECO:0000313" key="10">
    <source>
        <dbReference type="Proteomes" id="UP000189580"/>
    </source>
</evidence>
<gene>
    <name evidence="9" type="primary">CDC43</name>
    <name evidence="9" type="ORF">AWJ20_253</name>
</gene>
<evidence type="ECO:0000256" key="5">
    <source>
        <dbReference type="ARBA" id="ARBA00022723"/>
    </source>
</evidence>
<reference evidence="9 10" key="1">
    <citation type="submission" date="2016-02" db="EMBL/GenBank/DDBJ databases">
        <title>Complete genome sequence and transcriptome regulation of the pentose utilising yeast Sugiyamaella lignohabitans.</title>
        <authorList>
            <person name="Bellasio M."/>
            <person name="Peymann A."/>
            <person name="Valli M."/>
            <person name="Sipitzky M."/>
            <person name="Graf A."/>
            <person name="Sauer M."/>
            <person name="Marx H."/>
            <person name="Mattanovich D."/>
        </authorList>
    </citation>
    <scope>NUCLEOTIDE SEQUENCE [LARGE SCALE GENOMIC DNA]</scope>
    <source>
        <strain evidence="9 10">CBS 10342</strain>
    </source>
</reference>
<dbReference type="SUPFAM" id="SSF48239">
    <property type="entry name" value="Terpenoid cyclases/Protein prenyltransferases"/>
    <property type="match status" value="1"/>
</dbReference>
<dbReference type="Proteomes" id="UP000189580">
    <property type="component" value="Chromosome a"/>
</dbReference>
<comment type="cofactor">
    <cofactor evidence="1">
        <name>Zn(2+)</name>
        <dbReference type="ChEBI" id="CHEBI:29105"/>
    </cofactor>
</comment>
<dbReference type="InterPro" id="IPR008930">
    <property type="entry name" value="Terpenoid_cyclase/PrenylTrfase"/>
</dbReference>
<keyword evidence="5" id="KW-0479">Metal-binding</keyword>
<dbReference type="AlphaFoldDB" id="A0A167CRH3"/>
<dbReference type="OrthoDB" id="24893at2759"/>
<dbReference type="PANTHER" id="PTHR11774">
    <property type="entry name" value="GERANYLGERANYL TRANSFERASE TYPE BETA SUBUNIT"/>
    <property type="match status" value="1"/>
</dbReference>
<dbReference type="Gene3D" id="1.50.10.20">
    <property type="match status" value="1"/>
</dbReference>
<keyword evidence="4 9" id="KW-0808">Transferase</keyword>
<feature type="domain" description="Prenyltransferase alpha-alpha toroid" evidence="8">
    <location>
        <begin position="1"/>
        <end position="357"/>
    </location>
</feature>
<evidence type="ECO:0000256" key="7">
    <source>
        <dbReference type="ARBA" id="ARBA00022833"/>
    </source>
</evidence>
<dbReference type="GO" id="GO:0004662">
    <property type="term" value="F:CAAX-protein geranylgeranyltransferase activity"/>
    <property type="evidence" value="ECO:0007669"/>
    <property type="project" value="TreeGrafter"/>
</dbReference>
<name>A0A167CRH3_9ASCO</name>
<evidence type="ECO:0000313" key="9">
    <source>
        <dbReference type="EMBL" id="ANB12021.1"/>
    </source>
</evidence>
<dbReference type="RefSeq" id="XP_018734498.1">
    <property type="nucleotide sequence ID" value="XM_018879479.1"/>
</dbReference>
<protein>
    <submittedName>
        <fullName evidence="9">Protein geranylgeranyltransferase type I subunit CDC43</fullName>
    </submittedName>
</protein>
<dbReference type="Pfam" id="PF00432">
    <property type="entry name" value="Prenyltrans"/>
    <property type="match status" value="1"/>
</dbReference>
<dbReference type="InterPro" id="IPR045089">
    <property type="entry name" value="PGGT1B-like"/>
</dbReference>
<evidence type="ECO:0000256" key="2">
    <source>
        <dbReference type="ARBA" id="ARBA00010497"/>
    </source>
</evidence>
<accession>A0A167CRH3</accession>
<dbReference type="GO" id="GO:0005953">
    <property type="term" value="C:CAAX-protein geranylgeranyltransferase complex"/>
    <property type="evidence" value="ECO:0007669"/>
    <property type="project" value="TreeGrafter"/>
</dbReference>
<sequence length="377" mass="41538">MPSAYTSYDSSHVSLVYFCIAGLKLLNALTEVIPNETDRSNWIEWVYLHLTPSGNGFRGSLSHDLQQSTTLDGDNINDPAHLASTFFCLSILAILQDRSMTTRLDRVKILRYVKSCQRSTGQFSGLSHPSIGPVGDNDPRYTYVAAAIRRILKGDQLHETLKAEVDFNVKKASDFIKSTKSYDGGLGDKQGSESHAGLVFCGIAALDLMNTLNCKDWVDTAVWLSKRQLSEFTIDHSYSITADGDYDQHSRDNDTRHGASSFCCWNSWEAGGFNGRLNKPADTCYAYWTCASLTVLNSANFVSSPAARTFLLENCMDPVLGGMVKVKGSYADPLHSYLGLAALAMISPELGFCEFNPSLTLPVETVSFIDTLDWNPL</sequence>
<proteinExistence type="inferred from homology"/>
<comment type="similarity">
    <text evidence="2">Belongs to the protein prenyltransferase subunit beta family.</text>
</comment>
<dbReference type="InterPro" id="IPR001330">
    <property type="entry name" value="Prenyltrans"/>
</dbReference>